<evidence type="ECO:0000313" key="2">
    <source>
        <dbReference type="EMBL" id="PWL16248.1"/>
    </source>
</evidence>
<dbReference type="InterPro" id="IPR025496">
    <property type="entry name" value="DUF4387"/>
</dbReference>
<proteinExistence type="predicted"/>
<reference evidence="2 3" key="1">
    <citation type="submission" date="2018-05" db="EMBL/GenBank/DDBJ databases">
        <title>Comparative genomic sequence analysis between strain HN4 and CCM 8460T (Falsochrobactrum ovis) will provide more evidence to prove that HN4 is a new species of Falsochrobactrum.</title>
        <authorList>
            <person name="Lyu W."/>
            <person name="Sun L."/>
            <person name="Yao L."/>
        </authorList>
    </citation>
    <scope>NUCLEOTIDE SEQUENCE [LARGE SCALE GENOMIC DNA]</scope>
    <source>
        <strain evidence="2 3">HN4</strain>
    </source>
</reference>
<organism evidence="2 3">
    <name type="scientific">Falsochrobactrum shanghaiense</name>
    <dbReference type="NCBI Taxonomy" id="2201899"/>
    <lineage>
        <taxon>Bacteria</taxon>
        <taxon>Pseudomonadati</taxon>
        <taxon>Pseudomonadota</taxon>
        <taxon>Alphaproteobacteria</taxon>
        <taxon>Hyphomicrobiales</taxon>
        <taxon>Brucellaceae</taxon>
        <taxon>Falsochrobactrum</taxon>
    </lineage>
</organism>
<feature type="domain" description="DUF4387" evidence="1">
    <location>
        <begin position="6"/>
        <end position="102"/>
    </location>
</feature>
<protein>
    <submittedName>
        <fullName evidence="2">DUF4387 domain-containing protein</fullName>
    </submittedName>
</protein>
<name>A0A316J508_9HYPH</name>
<gene>
    <name evidence="2" type="ORF">DKP76_18535</name>
</gene>
<evidence type="ECO:0000313" key="3">
    <source>
        <dbReference type="Proteomes" id="UP000245865"/>
    </source>
</evidence>
<dbReference type="Proteomes" id="UP000245865">
    <property type="component" value="Unassembled WGS sequence"/>
</dbReference>
<comment type="caution">
    <text evidence="2">The sequence shown here is derived from an EMBL/GenBank/DDBJ whole genome shotgun (WGS) entry which is preliminary data.</text>
</comment>
<evidence type="ECO:0000259" key="1">
    <source>
        <dbReference type="Pfam" id="PF14330"/>
    </source>
</evidence>
<dbReference type="RefSeq" id="WP_109708129.1">
    <property type="nucleotide sequence ID" value="NZ_QGDB01000019.1"/>
</dbReference>
<accession>A0A316J508</accession>
<dbReference type="AlphaFoldDB" id="A0A316J508"/>
<keyword evidence="3" id="KW-1185">Reference proteome</keyword>
<dbReference type="EMBL" id="QGDB01000019">
    <property type="protein sequence ID" value="PWL16248.1"/>
    <property type="molecule type" value="Genomic_DNA"/>
</dbReference>
<sequence length="114" mass="12651">MTNRPLYEIADIVRSKNAGPYRITFDIIFTDKRRYEAVRDSEAITPESVAAAYGLDISQISSFFKIDQAMAMKITIKRPIAQGAAGDGDMYGCQHHVPLMNIPVPITNIKCDNG</sequence>
<dbReference type="Pfam" id="PF14330">
    <property type="entry name" value="DUF4387"/>
    <property type="match status" value="1"/>
</dbReference>
<dbReference type="OrthoDB" id="9796125at2"/>